<keyword evidence="1" id="KW-0496">Mitochondrion</keyword>
<gene>
    <name evidence="1" type="ORF">AEK19_MT1797</name>
</gene>
<sequence>MQAMLSATLPSNPYPNSSPLSKFSFGQGAMLIAFIPFFNSHM</sequence>
<protein>
    <submittedName>
        <fullName evidence="1">Uncharacterized protein</fullName>
    </submittedName>
</protein>
<evidence type="ECO:0000313" key="1">
    <source>
        <dbReference type="EMBL" id="ART31969.1"/>
    </source>
</evidence>
<proteinExistence type="predicted"/>
<name>A0A1Y0B3R4_9LAMI</name>
<accession>A0A1Y0B3R4</accession>
<geneLocation type="mitochondrion" evidence="1"/>
<dbReference type="AlphaFoldDB" id="A0A1Y0B3R4"/>
<organism evidence="1">
    <name type="scientific">Utricularia reniformis</name>
    <dbReference type="NCBI Taxonomy" id="192314"/>
    <lineage>
        <taxon>Eukaryota</taxon>
        <taxon>Viridiplantae</taxon>
        <taxon>Streptophyta</taxon>
        <taxon>Embryophyta</taxon>
        <taxon>Tracheophyta</taxon>
        <taxon>Spermatophyta</taxon>
        <taxon>Magnoliopsida</taxon>
        <taxon>eudicotyledons</taxon>
        <taxon>Gunneridae</taxon>
        <taxon>Pentapetalae</taxon>
        <taxon>asterids</taxon>
        <taxon>lamiids</taxon>
        <taxon>Lamiales</taxon>
        <taxon>Lentibulariaceae</taxon>
        <taxon>Utricularia</taxon>
    </lineage>
</organism>
<reference evidence="1" key="1">
    <citation type="submission" date="2017-03" db="EMBL/GenBank/DDBJ databases">
        <title>The mitochondrial genome of the carnivorous plant Utricularia reniformis (Lentibulariaceae): structure, comparative analysis and evolutionary landmarks.</title>
        <authorList>
            <person name="Silva S.R."/>
            <person name="Alvarenga D.O."/>
            <person name="Michael T.P."/>
            <person name="Miranda V.F.O."/>
            <person name="Varani A.M."/>
        </authorList>
    </citation>
    <scope>NUCLEOTIDE SEQUENCE</scope>
</reference>
<dbReference type="EMBL" id="KY774314">
    <property type="protein sequence ID" value="ART31969.1"/>
    <property type="molecule type" value="Genomic_DNA"/>
</dbReference>